<organism evidence="2 3">
    <name type="scientific">Seminavis robusta</name>
    <dbReference type="NCBI Taxonomy" id="568900"/>
    <lineage>
        <taxon>Eukaryota</taxon>
        <taxon>Sar</taxon>
        <taxon>Stramenopiles</taxon>
        <taxon>Ochrophyta</taxon>
        <taxon>Bacillariophyta</taxon>
        <taxon>Bacillariophyceae</taxon>
        <taxon>Bacillariophycidae</taxon>
        <taxon>Naviculales</taxon>
        <taxon>Naviculaceae</taxon>
        <taxon>Seminavis</taxon>
    </lineage>
</organism>
<feature type="transmembrane region" description="Helical" evidence="1">
    <location>
        <begin position="20"/>
        <end position="48"/>
    </location>
</feature>
<keyword evidence="1" id="KW-0472">Membrane</keyword>
<gene>
    <name evidence="2" type="ORF">SEMRO_215_G089050.1</name>
</gene>
<feature type="transmembrane region" description="Helical" evidence="1">
    <location>
        <begin position="157"/>
        <end position="177"/>
    </location>
</feature>
<dbReference type="Proteomes" id="UP001153069">
    <property type="component" value="Unassembled WGS sequence"/>
</dbReference>
<dbReference type="AlphaFoldDB" id="A0A9N8DS88"/>
<feature type="transmembrane region" description="Helical" evidence="1">
    <location>
        <begin position="96"/>
        <end position="114"/>
    </location>
</feature>
<sequence length="285" mass="30952">MGNFGIRSCCSFPHGMTSVYALILGLSASLLALSSSWGCYFVQVDFVLKHNSSRKMDGLGGMTMGLLYYEDNGTCTSYSAEQIEDFDGFFRAARGFALMANIVLGVCALILMMMSCTAMQSSVVTWLSGFILVGGVFLGLTMLAYFSSFMCSECQFFFGSGLAVLGTFAALVAGTVVCHIPNVELSDDEEWDDIEDISQSKQLGRPPTPRHITRGLATVVPATRTTSSDEEDEYDIPDRLTVYDTEVVLVLPDGSKQVIEPLELPSCRVPRPSCDVGCSIFPETQ</sequence>
<dbReference type="EMBL" id="CAICTM010000214">
    <property type="protein sequence ID" value="CAB9504979.1"/>
    <property type="molecule type" value="Genomic_DNA"/>
</dbReference>
<evidence type="ECO:0000313" key="3">
    <source>
        <dbReference type="Proteomes" id="UP001153069"/>
    </source>
</evidence>
<evidence type="ECO:0000256" key="1">
    <source>
        <dbReference type="SAM" id="Phobius"/>
    </source>
</evidence>
<feature type="transmembrane region" description="Helical" evidence="1">
    <location>
        <begin position="126"/>
        <end position="145"/>
    </location>
</feature>
<evidence type="ECO:0000313" key="2">
    <source>
        <dbReference type="EMBL" id="CAB9504979.1"/>
    </source>
</evidence>
<name>A0A9N8DS88_9STRA</name>
<evidence type="ECO:0008006" key="4">
    <source>
        <dbReference type="Google" id="ProtNLM"/>
    </source>
</evidence>
<protein>
    <recommendedName>
        <fullName evidence="4">Transmembrane protein</fullName>
    </recommendedName>
</protein>
<keyword evidence="1" id="KW-0812">Transmembrane</keyword>
<reference evidence="2" key="1">
    <citation type="submission" date="2020-06" db="EMBL/GenBank/DDBJ databases">
        <authorList>
            <consortium name="Plant Systems Biology data submission"/>
        </authorList>
    </citation>
    <scope>NUCLEOTIDE SEQUENCE</scope>
    <source>
        <strain evidence="2">D6</strain>
    </source>
</reference>
<accession>A0A9N8DS88</accession>
<proteinExistence type="predicted"/>
<dbReference type="OrthoDB" id="17948at2836"/>
<keyword evidence="1" id="KW-1133">Transmembrane helix</keyword>
<keyword evidence="3" id="KW-1185">Reference proteome</keyword>
<comment type="caution">
    <text evidence="2">The sequence shown here is derived from an EMBL/GenBank/DDBJ whole genome shotgun (WGS) entry which is preliminary data.</text>
</comment>